<keyword evidence="4" id="KW-1133">Transmembrane helix</keyword>
<keyword evidence="4" id="KW-0472">Membrane</keyword>
<dbReference type="InterPro" id="IPR027417">
    <property type="entry name" value="P-loop_NTPase"/>
</dbReference>
<dbReference type="GO" id="GO:0006298">
    <property type="term" value="P:mismatch repair"/>
    <property type="evidence" value="ECO:0007669"/>
    <property type="project" value="InterPro"/>
</dbReference>
<dbReference type="InterPro" id="IPR000432">
    <property type="entry name" value="DNA_mismatch_repair_MutS_C"/>
</dbReference>
<reference evidence="6 7" key="1">
    <citation type="submission" date="2018-06" db="EMBL/GenBank/DDBJ databases">
        <title>Genomic Encyclopedia of Archaeal and Bacterial Type Strains, Phase II (KMG-II): from individual species to whole genera.</title>
        <authorList>
            <person name="Goeker M."/>
        </authorList>
    </citation>
    <scope>NUCLEOTIDE SEQUENCE [LARGE SCALE GENOMIC DNA]</scope>
    <source>
        <strain evidence="6 7">DSM 27372</strain>
    </source>
</reference>
<evidence type="ECO:0000313" key="7">
    <source>
        <dbReference type="Proteomes" id="UP000248198"/>
    </source>
</evidence>
<dbReference type="Pfam" id="PF00488">
    <property type="entry name" value="MutS_V"/>
    <property type="match status" value="1"/>
</dbReference>
<comment type="caution">
    <text evidence="6">The sequence shown here is derived from an EMBL/GenBank/DDBJ whole genome shotgun (WGS) entry which is preliminary data.</text>
</comment>
<evidence type="ECO:0000313" key="6">
    <source>
        <dbReference type="EMBL" id="PYF70861.1"/>
    </source>
</evidence>
<dbReference type="AlphaFoldDB" id="A0A318U8R2"/>
<proteinExistence type="predicted"/>
<dbReference type="Gene3D" id="1.10.1420.10">
    <property type="match status" value="1"/>
</dbReference>
<evidence type="ECO:0000256" key="4">
    <source>
        <dbReference type="SAM" id="Phobius"/>
    </source>
</evidence>
<dbReference type="SUPFAM" id="SSF52540">
    <property type="entry name" value="P-loop containing nucleoside triphosphate hydrolases"/>
    <property type="match status" value="1"/>
</dbReference>
<protein>
    <submittedName>
        <fullName evidence="6">MutS-like protein</fullName>
    </submittedName>
</protein>
<dbReference type="Proteomes" id="UP000248198">
    <property type="component" value="Unassembled WGS sequence"/>
</dbReference>
<dbReference type="SUPFAM" id="SSF48334">
    <property type="entry name" value="DNA repair protein MutS, domain III"/>
    <property type="match status" value="1"/>
</dbReference>
<dbReference type="GO" id="GO:0030983">
    <property type="term" value="F:mismatched DNA binding"/>
    <property type="evidence" value="ECO:0007669"/>
    <property type="project" value="InterPro"/>
</dbReference>
<accession>A0A318U8R2</accession>
<dbReference type="EMBL" id="QKLU01000008">
    <property type="protein sequence ID" value="PYF70861.1"/>
    <property type="molecule type" value="Genomic_DNA"/>
</dbReference>
<keyword evidence="4" id="KW-0812">Transmembrane</keyword>
<dbReference type="Gene3D" id="3.40.50.300">
    <property type="entry name" value="P-loop containing nucleotide triphosphate hydrolases"/>
    <property type="match status" value="1"/>
</dbReference>
<dbReference type="InterPro" id="IPR045076">
    <property type="entry name" value="MutS"/>
</dbReference>
<evidence type="ECO:0000256" key="1">
    <source>
        <dbReference type="ARBA" id="ARBA00022741"/>
    </source>
</evidence>
<feature type="transmembrane region" description="Helical" evidence="4">
    <location>
        <begin position="80"/>
        <end position="97"/>
    </location>
</feature>
<dbReference type="GO" id="GO:0005524">
    <property type="term" value="F:ATP binding"/>
    <property type="evidence" value="ECO:0007669"/>
    <property type="project" value="UniProtKB-KW"/>
</dbReference>
<keyword evidence="3" id="KW-0238">DNA-binding</keyword>
<keyword evidence="7" id="KW-1185">Reference proteome</keyword>
<feature type="transmembrane region" description="Helical" evidence="4">
    <location>
        <begin position="57"/>
        <end position="74"/>
    </location>
</feature>
<evidence type="ECO:0000256" key="3">
    <source>
        <dbReference type="ARBA" id="ARBA00023125"/>
    </source>
</evidence>
<feature type="transmembrane region" description="Helical" evidence="4">
    <location>
        <begin position="243"/>
        <end position="262"/>
    </location>
</feature>
<dbReference type="GO" id="GO:0005829">
    <property type="term" value="C:cytosol"/>
    <property type="evidence" value="ECO:0007669"/>
    <property type="project" value="TreeGrafter"/>
</dbReference>
<dbReference type="InterPro" id="IPR036187">
    <property type="entry name" value="DNA_mismatch_repair_MutS_sf"/>
</dbReference>
<dbReference type="GO" id="GO:0140664">
    <property type="term" value="F:ATP-dependent DNA damage sensor activity"/>
    <property type="evidence" value="ECO:0007669"/>
    <property type="project" value="InterPro"/>
</dbReference>
<evidence type="ECO:0000256" key="2">
    <source>
        <dbReference type="ARBA" id="ARBA00022840"/>
    </source>
</evidence>
<gene>
    <name evidence="6" type="ORF">B0O44_108290</name>
</gene>
<keyword evidence="2" id="KW-0067">ATP-binding</keyword>
<keyword evidence="1" id="KW-0547">Nucleotide-binding</keyword>
<dbReference type="PANTHER" id="PTHR11361:SF99">
    <property type="entry name" value="DNA MISMATCH REPAIR PROTEIN"/>
    <property type="match status" value="1"/>
</dbReference>
<evidence type="ECO:0000259" key="5">
    <source>
        <dbReference type="SMART" id="SM00534"/>
    </source>
</evidence>
<sequence length="631" mass="72450">MSKAHQDFIKLLYLTTQRIFKYMLKTKEEILNSYQNHILVQQNLIQVLGRKLNNISFSRLGLFVAELLIVALMIQQGFHWIFSVLLFIPVLLFLMQVKKQVKVQQELEYAKQLLWIFQNEEDQVLRHKNGYSDGKNYEQEQHPYASDLDIYGPASLYSLLNRCKTVKAQDLLARHLGVPLSKTEIEERQTAIEELGGHIDDTFHFRAKLQAHQPEQLRNIERKLVHELPLQLHFIRHRFLKSYVLLVPFLTTVFFIAALFLGGLCWNFFALLLLFNAGLTFLNLSRINQVYSGFSGSANLLKAFSGTIAWTEGISWKSAYILQFFKGANQQVSVSAKIKKLSSIIQDFDARLNLLVASFLNLCFLWDLRCCLRLSKWYEGSSEQILQGLYRISQFEELICFATLKYNEPSWQFPVISSVFGLKAKSLGHPLIEEKIRVANDFELQPQATVDVVTGSNMAGKSTFLRTVGINMVLAYAGAPVCAAELSLSIFNVLSYMRIKDSLNDQTSTFKAELNRLKMILGHSSEQENAFVLIDEMLRGTNSRDKYLGSKVFIQKMIKQHTPALFATHDLQLSEMVSAYPEQLRNYHFDIQITEHQMHFDYRLKHGPCKTFNAAILLKQIGLSLTDEESA</sequence>
<feature type="domain" description="DNA mismatch repair proteins mutS family" evidence="5">
    <location>
        <begin position="448"/>
        <end position="623"/>
    </location>
</feature>
<name>A0A318U8R2_9SPHI</name>
<dbReference type="SMART" id="SM00534">
    <property type="entry name" value="MUTSac"/>
    <property type="match status" value="1"/>
</dbReference>
<organism evidence="6 7">
    <name type="scientific">Pedobacter nutrimenti</name>
    <dbReference type="NCBI Taxonomy" id="1241337"/>
    <lineage>
        <taxon>Bacteria</taxon>
        <taxon>Pseudomonadati</taxon>
        <taxon>Bacteroidota</taxon>
        <taxon>Sphingobacteriia</taxon>
        <taxon>Sphingobacteriales</taxon>
        <taxon>Sphingobacteriaceae</taxon>
        <taxon>Pedobacter</taxon>
    </lineage>
</organism>
<dbReference type="PANTHER" id="PTHR11361">
    <property type="entry name" value="DNA MISMATCH REPAIR PROTEIN MUTS FAMILY MEMBER"/>
    <property type="match status" value="1"/>
</dbReference>